<evidence type="ECO:0000256" key="2">
    <source>
        <dbReference type="ARBA" id="ARBA00023163"/>
    </source>
</evidence>
<evidence type="ECO:0000313" key="4">
    <source>
        <dbReference type="EMBL" id="GHA17096.1"/>
    </source>
</evidence>
<evidence type="ECO:0000259" key="3">
    <source>
        <dbReference type="PROSITE" id="PS01124"/>
    </source>
</evidence>
<dbReference type="PANTHER" id="PTHR43130:SF3">
    <property type="entry name" value="HTH-TYPE TRANSCRIPTIONAL REGULATOR RV1931C"/>
    <property type="match status" value="1"/>
</dbReference>
<reference evidence="4" key="1">
    <citation type="journal article" date="2014" name="Int. J. Syst. Evol. Microbiol.">
        <title>Complete genome sequence of Corynebacterium casei LMG S-19264T (=DSM 44701T), isolated from a smear-ripened cheese.</title>
        <authorList>
            <consortium name="US DOE Joint Genome Institute (JGI-PGF)"/>
            <person name="Walter F."/>
            <person name="Albersmeier A."/>
            <person name="Kalinowski J."/>
            <person name="Ruckert C."/>
        </authorList>
    </citation>
    <scope>NUCLEOTIDE SEQUENCE</scope>
    <source>
        <strain evidence="4">KCTC 12711</strain>
    </source>
</reference>
<dbReference type="InterPro" id="IPR009057">
    <property type="entry name" value="Homeodomain-like_sf"/>
</dbReference>
<name>A0A918S178_9GAMM</name>
<accession>A0A918S178</accession>
<keyword evidence="1" id="KW-0805">Transcription regulation</keyword>
<dbReference type="Proteomes" id="UP000614811">
    <property type="component" value="Unassembled WGS sequence"/>
</dbReference>
<dbReference type="InterPro" id="IPR029062">
    <property type="entry name" value="Class_I_gatase-like"/>
</dbReference>
<feature type="domain" description="HTH araC/xylS-type" evidence="3">
    <location>
        <begin position="210"/>
        <end position="308"/>
    </location>
</feature>
<proteinExistence type="predicted"/>
<dbReference type="PROSITE" id="PS01124">
    <property type="entry name" value="HTH_ARAC_FAMILY_2"/>
    <property type="match status" value="1"/>
</dbReference>
<gene>
    <name evidence="4" type="primary">ftrA</name>
    <name evidence="4" type="ORF">GCM10008090_28470</name>
</gene>
<dbReference type="SUPFAM" id="SSF46689">
    <property type="entry name" value="Homeodomain-like"/>
    <property type="match status" value="2"/>
</dbReference>
<evidence type="ECO:0000313" key="5">
    <source>
        <dbReference type="Proteomes" id="UP000614811"/>
    </source>
</evidence>
<comment type="caution">
    <text evidence="4">The sequence shown here is derived from an EMBL/GenBank/DDBJ whole genome shotgun (WGS) entry which is preliminary data.</text>
</comment>
<dbReference type="SMART" id="SM00342">
    <property type="entry name" value="HTH_ARAC"/>
    <property type="match status" value="1"/>
</dbReference>
<dbReference type="Gene3D" id="1.10.10.60">
    <property type="entry name" value="Homeodomain-like"/>
    <property type="match status" value="1"/>
</dbReference>
<reference evidence="4" key="2">
    <citation type="submission" date="2020-09" db="EMBL/GenBank/DDBJ databases">
        <authorList>
            <person name="Sun Q."/>
            <person name="Kim S."/>
        </authorList>
    </citation>
    <scope>NUCLEOTIDE SEQUENCE</scope>
    <source>
        <strain evidence="4">KCTC 12711</strain>
    </source>
</reference>
<dbReference type="Pfam" id="PF12833">
    <property type="entry name" value="HTH_18"/>
    <property type="match status" value="1"/>
</dbReference>
<dbReference type="RefSeq" id="WP_189402376.1">
    <property type="nucleotide sequence ID" value="NZ_BMXA01000006.1"/>
</dbReference>
<keyword evidence="5" id="KW-1185">Reference proteome</keyword>
<dbReference type="GO" id="GO:0003700">
    <property type="term" value="F:DNA-binding transcription factor activity"/>
    <property type="evidence" value="ECO:0007669"/>
    <property type="project" value="InterPro"/>
</dbReference>
<dbReference type="GO" id="GO:0043565">
    <property type="term" value="F:sequence-specific DNA binding"/>
    <property type="evidence" value="ECO:0007669"/>
    <property type="project" value="InterPro"/>
</dbReference>
<organism evidence="4 5">
    <name type="scientific">Arenicella chitinivorans</name>
    <dbReference type="NCBI Taxonomy" id="1329800"/>
    <lineage>
        <taxon>Bacteria</taxon>
        <taxon>Pseudomonadati</taxon>
        <taxon>Pseudomonadota</taxon>
        <taxon>Gammaproteobacteria</taxon>
        <taxon>Arenicellales</taxon>
        <taxon>Arenicellaceae</taxon>
        <taxon>Arenicella</taxon>
    </lineage>
</organism>
<dbReference type="AlphaFoldDB" id="A0A918S178"/>
<dbReference type="InterPro" id="IPR018060">
    <property type="entry name" value="HTH_AraC"/>
</dbReference>
<dbReference type="Gene3D" id="3.40.50.880">
    <property type="match status" value="1"/>
</dbReference>
<dbReference type="InterPro" id="IPR002818">
    <property type="entry name" value="DJ-1/PfpI"/>
</dbReference>
<dbReference type="Pfam" id="PF01965">
    <property type="entry name" value="DJ-1_PfpI"/>
    <property type="match status" value="1"/>
</dbReference>
<dbReference type="SUPFAM" id="SSF52317">
    <property type="entry name" value="Class I glutamine amidotransferase-like"/>
    <property type="match status" value="1"/>
</dbReference>
<dbReference type="InterPro" id="IPR052158">
    <property type="entry name" value="INH-QAR"/>
</dbReference>
<evidence type="ECO:0000256" key="1">
    <source>
        <dbReference type="ARBA" id="ARBA00023015"/>
    </source>
</evidence>
<dbReference type="EMBL" id="BMXA01000006">
    <property type="protein sequence ID" value="GHA17096.1"/>
    <property type="molecule type" value="Genomic_DNA"/>
</dbReference>
<protein>
    <submittedName>
        <fullName evidence="4">Transcriptional regulator FtrA</fullName>
    </submittedName>
</protein>
<keyword evidence="2" id="KW-0804">Transcription</keyword>
<dbReference type="PANTHER" id="PTHR43130">
    <property type="entry name" value="ARAC-FAMILY TRANSCRIPTIONAL REGULATOR"/>
    <property type="match status" value="1"/>
</dbReference>
<sequence>MKQVAILAYDGVAFFELACAVELFALPRPEFANWYQSRVVTFDHTDLTSTAGIGLRTEVVDSLANVDLLLIPSWPVRQNQIPQRVSEAVCNLHKQGKQILSFCSGAFLLGYLGLLNGRKATTHWRYADLFQELFPSVQYQHDVLYVMHQDIGCSAGSAAAIDLGLEQIRQDFGLEMANTVAQRLVMSPHRKGGQSQFVAAPMPKQYNPISPILDWATSHISSPFTVADMAAQASMSRRSFDRHFRQHVGCSPKQWLIGQRIDHARQLLQETGFDIERVAGHSGFESATALRHHFRQQLGVSPRQYRDQFGH</sequence>